<dbReference type="EC" id="1.14.13.24" evidence="1"/>
<protein>
    <submittedName>
        <fullName evidence="1">3-hydroxybenzoate 6-hydroxylase</fullName>
        <ecNumber evidence="1">1.14.13.24</ecNumber>
    </submittedName>
</protein>
<dbReference type="AlphaFoldDB" id="A0A3P5WMP5"/>
<name>A0A3P5WMP5_9MICC</name>
<evidence type="ECO:0000313" key="1">
    <source>
        <dbReference type="EMBL" id="VDC22202.1"/>
    </source>
</evidence>
<keyword evidence="1" id="KW-0560">Oxidoreductase</keyword>
<dbReference type="GO" id="GO:0018669">
    <property type="term" value="F:3-hydroxybenzoate 6-monooxygenase activity"/>
    <property type="evidence" value="ECO:0007669"/>
    <property type="project" value="UniProtKB-EC"/>
</dbReference>
<sequence length="76" mass="8469">MPAGPFVCAARTARVQRTARIWGESWHVEGVARVLRNMLFKSRGENNFQYNDWLYGRDEPGVPAATTASDSNLVTA</sequence>
<organism evidence="1 2">
    <name type="scientific">Arthrobacter ulcerisalmonis</name>
    <dbReference type="NCBI Taxonomy" id="2483813"/>
    <lineage>
        <taxon>Bacteria</taxon>
        <taxon>Bacillati</taxon>
        <taxon>Actinomycetota</taxon>
        <taxon>Actinomycetes</taxon>
        <taxon>Micrococcales</taxon>
        <taxon>Micrococcaceae</taxon>
        <taxon>Arthrobacter</taxon>
    </lineage>
</organism>
<gene>
    <name evidence="1" type="ORF">PSET11_00868</name>
</gene>
<evidence type="ECO:0000313" key="2">
    <source>
        <dbReference type="Proteomes" id="UP000280861"/>
    </source>
</evidence>
<dbReference type="Gene3D" id="3.30.9.30">
    <property type="match status" value="1"/>
</dbReference>
<accession>A0A3P5WMP5</accession>
<proteinExistence type="predicted"/>
<dbReference type="Proteomes" id="UP000280861">
    <property type="component" value="Unassembled WGS sequence"/>
</dbReference>
<dbReference type="EMBL" id="UXAU01000014">
    <property type="protein sequence ID" value="VDC22202.1"/>
    <property type="molecule type" value="Genomic_DNA"/>
</dbReference>
<keyword evidence="2" id="KW-1185">Reference proteome</keyword>
<reference evidence="1 2" key="1">
    <citation type="submission" date="2018-11" db="EMBL/GenBank/DDBJ databases">
        <authorList>
            <person name="Criscuolo A."/>
        </authorList>
    </citation>
    <scope>NUCLEOTIDE SEQUENCE [LARGE SCALE GENOMIC DNA]</scope>
    <source>
        <strain evidence="1">AT11b</strain>
    </source>
</reference>